<protein>
    <recommendedName>
        <fullName evidence="3">Lipoprotein</fullName>
    </recommendedName>
</protein>
<keyword evidence="2" id="KW-1185">Reference proteome</keyword>
<evidence type="ECO:0000313" key="2">
    <source>
        <dbReference type="Proteomes" id="UP000631300"/>
    </source>
</evidence>
<proteinExistence type="predicted"/>
<name>A0A918JPS1_9ALTE</name>
<dbReference type="AlphaFoldDB" id="A0A918JPS1"/>
<dbReference type="Proteomes" id="UP000631300">
    <property type="component" value="Unassembled WGS sequence"/>
</dbReference>
<evidence type="ECO:0008006" key="3">
    <source>
        <dbReference type="Google" id="ProtNLM"/>
    </source>
</evidence>
<dbReference type="RefSeq" id="WP_189408190.1">
    <property type="nucleotide sequence ID" value="NZ_BMXP01000012.1"/>
</dbReference>
<comment type="caution">
    <text evidence="1">The sequence shown here is derived from an EMBL/GenBank/DDBJ whole genome shotgun (WGS) entry which is preliminary data.</text>
</comment>
<organism evidence="1 2">
    <name type="scientific">Alteromonas halophila</name>
    <dbReference type="NCBI Taxonomy" id="516698"/>
    <lineage>
        <taxon>Bacteria</taxon>
        <taxon>Pseudomonadati</taxon>
        <taxon>Pseudomonadota</taxon>
        <taxon>Gammaproteobacteria</taxon>
        <taxon>Alteromonadales</taxon>
        <taxon>Alteromonadaceae</taxon>
        <taxon>Alteromonas/Salinimonas group</taxon>
        <taxon>Alteromonas</taxon>
    </lineage>
</organism>
<dbReference type="PROSITE" id="PS51257">
    <property type="entry name" value="PROKAR_LIPOPROTEIN"/>
    <property type="match status" value="1"/>
</dbReference>
<sequence length="154" mass="17711">MQKNQPIASLLLMLLLVISGCEKQEKEERLGRYGMLDEGSPEYTAVRFMRGIYAEPTLDSAIALSTERLGRILTNYHTNRNVQRHLLDLKYDTVDIKPQESNRVARSEYAEKATITLFLSGTYGEDKIEDIRSLDLVREKGDWKVAKIHPDHFL</sequence>
<evidence type="ECO:0000313" key="1">
    <source>
        <dbReference type="EMBL" id="GGW95689.1"/>
    </source>
</evidence>
<accession>A0A918JPS1</accession>
<gene>
    <name evidence="1" type="ORF">GCM10007391_32300</name>
</gene>
<reference evidence="1" key="1">
    <citation type="journal article" date="2014" name="Int. J. Syst. Evol. Microbiol.">
        <title>Complete genome sequence of Corynebacterium casei LMG S-19264T (=DSM 44701T), isolated from a smear-ripened cheese.</title>
        <authorList>
            <consortium name="US DOE Joint Genome Institute (JGI-PGF)"/>
            <person name="Walter F."/>
            <person name="Albersmeier A."/>
            <person name="Kalinowski J."/>
            <person name="Ruckert C."/>
        </authorList>
    </citation>
    <scope>NUCLEOTIDE SEQUENCE</scope>
    <source>
        <strain evidence="1">KCTC 22164</strain>
    </source>
</reference>
<reference evidence="1" key="2">
    <citation type="submission" date="2020-09" db="EMBL/GenBank/DDBJ databases">
        <authorList>
            <person name="Sun Q."/>
            <person name="Kim S."/>
        </authorList>
    </citation>
    <scope>NUCLEOTIDE SEQUENCE</scope>
    <source>
        <strain evidence="1">KCTC 22164</strain>
    </source>
</reference>
<dbReference type="EMBL" id="BMXP01000012">
    <property type="protein sequence ID" value="GGW95689.1"/>
    <property type="molecule type" value="Genomic_DNA"/>
</dbReference>